<dbReference type="InterPro" id="IPR011050">
    <property type="entry name" value="Pectin_lyase_fold/virulence"/>
</dbReference>
<dbReference type="NCBIfam" id="TIGR01901">
    <property type="entry name" value="adhes_NPXG"/>
    <property type="match status" value="1"/>
</dbReference>
<evidence type="ECO:0000313" key="3">
    <source>
        <dbReference type="EMBL" id="TCU96311.1"/>
    </source>
</evidence>
<dbReference type="InterPro" id="IPR012334">
    <property type="entry name" value="Pectin_lyas_fold"/>
</dbReference>
<dbReference type="Gene3D" id="2.160.20.20">
    <property type="match status" value="6"/>
</dbReference>
<dbReference type="Pfam" id="PF12951">
    <property type="entry name" value="PATR"/>
    <property type="match status" value="20"/>
</dbReference>
<comment type="caution">
    <text evidence="3">The sequence shown here is derived from an EMBL/GenBank/DDBJ whole genome shotgun (WGS) entry which is preliminary data.</text>
</comment>
<dbReference type="Gene3D" id="2.160.20.10">
    <property type="entry name" value="Single-stranded right-handed beta-helix, Pectin lyase-like"/>
    <property type="match status" value="1"/>
</dbReference>
<dbReference type="InterPro" id="IPR051551">
    <property type="entry name" value="Autotransporter_adhesion"/>
</dbReference>
<dbReference type="InterPro" id="IPR008638">
    <property type="entry name" value="FhaB/CdiA-like_TPS"/>
</dbReference>
<dbReference type="EMBL" id="SMBU01000013">
    <property type="protein sequence ID" value="TCU96311.1"/>
    <property type="molecule type" value="Genomic_DNA"/>
</dbReference>
<evidence type="ECO:0000256" key="1">
    <source>
        <dbReference type="ARBA" id="ARBA00022729"/>
    </source>
</evidence>
<dbReference type="PANTHER" id="PTHR35037">
    <property type="entry name" value="C-TERMINAL REGION OF AIDA-LIKE PROTEIN"/>
    <property type="match status" value="1"/>
</dbReference>
<gene>
    <name evidence="3" type="ORF">EV671_101378</name>
</gene>
<dbReference type="InterPro" id="IPR012332">
    <property type="entry name" value="Autotransporter_pectin_lyase_C"/>
</dbReference>
<organism evidence="3 4">
    <name type="scientific">Roseateles saccharophilus</name>
    <name type="common">Pseudomonas saccharophila</name>
    <dbReference type="NCBI Taxonomy" id="304"/>
    <lineage>
        <taxon>Bacteria</taxon>
        <taxon>Pseudomonadati</taxon>
        <taxon>Pseudomonadota</taxon>
        <taxon>Betaproteobacteria</taxon>
        <taxon>Burkholderiales</taxon>
        <taxon>Sphaerotilaceae</taxon>
        <taxon>Roseateles</taxon>
    </lineage>
</organism>
<dbReference type="Proteomes" id="UP000295110">
    <property type="component" value="Unassembled WGS sequence"/>
</dbReference>
<reference evidence="3 4" key="1">
    <citation type="submission" date="2019-03" db="EMBL/GenBank/DDBJ databases">
        <title>Genomic Encyclopedia of Type Strains, Phase IV (KMG-IV): sequencing the most valuable type-strain genomes for metagenomic binning, comparative biology and taxonomic classification.</title>
        <authorList>
            <person name="Goeker M."/>
        </authorList>
    </citation>
    <scope>NUCLEOTIDE SEQUENCE [LARGE SCALE GENOMIC DNA]</scope>
    <source>
        <strain evidence="3 4">DSM 654</strain>
    </source>
</reference>
<proteinExistence type="predicted"/>
<feature type="domain" description="Filamentous haemagglutinin FhaB/tRNA nuclease CdiA-like TPS" evidence="2">
    <location>
        <begin position="34"/>
        <end position="147"/>
    </location>
</feature>
<dbReference type="PANTHER" id="PTHR35037:SF3">
    <property type="entry name" value="C-TERMINAL REGION OF AIDA-LIKE PROTEIN"/>
    <property type="match status" value="1"/>
</dbReference>
<keyword evidence="4" id="KW-1185">Reference proteome</keyword>
<evidence type="ECO:0000259" key="2">
    <source>
        <dbReference type="SMART" id="SM00912"/>
    </source>
</evidence>
<keyword evidence="1" id="KW-0732">Signal</keyword>
<name>A0A4R3UYZ8_ROSSA</name>
<dbReference type="SUPFAM" id="SSF51126">
    <property type="entry name" value="Pectin lyase-like"/>
    <property type="match status" value="9"/>
</dbReference>
<sequence>MPFDRNSHQGSRQRRHRIHPLSWAVAAALAPIAAGALPQDGLVKQGAATIQTPQTGLMLINQSTQTAAVDWRSFSVDKGETVNIVQPNSQALLINRVIGYDPTRILGQINANGRVVLSNPRGVYFSADSQVDVGSLVATTLGISDADLQSGVLRLGAASGGAGELRAEGRIRAADTVALVAPRLTVGGNIDARRVALAAASQVSVDVEGDGLVLFKVRNDDQLQTRLDALGTINASQSAELRAVARAGFADTVLNMEGMVRARSLEGVSGRVVIDGGSQGVTWVNGKIDASGGTGHAGGDVLVQGQRVMLDGHAQLDASGDTGGGRIRVGGDFHGANAEVRNAEMLVARPGATLTADAGVSGNGGQVVLWSDKSTRFYGSLSAKGGSLGGDGGSAEVSGRESLEFRGDADLRATKGATGSLLLDPDDITIATGGSAAGNLSFGTSGAVTVEAGTVPGGLGKLLQSTSVVLQAKNTITVSNTVDGSGGAGTGALTLQAGGDITINAAVTANGITLSANDLGGTQANGRVVTTADLTSTGGAAISITSNGSTNAHSLGGNITTNGTLTFNGNGTLTGAASAGTITIGSGTLTAGNGGTTGSINNGATVNGSGTLAFNRSNNQTVSANFTGSLAVAQAGSAILTLSGSNTYSGGTSVTSGTLKLGASNVLGSGAVTINGGTLDIANRNPTVAGVSLQSGSITGGTGALTSTSTFDMQAGTVSAQLAGSVGLTKTTNGSVTLSNTNNNYTGTTTISQGTLTLGASGTLPNAAVVVNGGTLDINTSTNTVSGVSLQTGSITGTTGVLTSTTDFDVRAGSASAILDGNVGLTKTTSGTATLSGANTYSGTTLISAGTLQIGAAGSTGTLGSGSVTDNAALVFNRSNALTVTNDISGSGTLAQAGTGTTTISGNNSYAGNTTISAGTLALGSATALPSGSGKGDLVVNGRLDLAGLSQAINGLSGSGVIDNSNASAVTLTVGANNGTGNFAGAIQNSSGALALTKSGTGTIVLSGTNTYAGLTTISAGTLQVGAAGSTGTLGSGSVTDNAALVFNRSNALTITNDISGSGSLEQAGTGTTTISGNNSYAGNTTISAGTLALGSATALPSGSGKGDLVVNGRLDLAGLSQAINGLSGSGVIDNSNASAVTLTVGANNGTGNFAGAIQNSSGALALTKSGTGTIVLSGTNTYAGLTTISAGTLQIGAAGSTGTLGSGSVSDNAALVFNRSDALTVANAISGSGSLEQAGSGTATISGNNSYAGNTTISAGTLALGSATALPSGSGKGDLVVNGRLDLAGLSQAINGLSGSGVIDNSNASAVTLTVGANNGTGNFAGAIQNSSGALALTKSGTGTIVLSGTNTYAGLTTISAGTLQIGAAGSTGTLGSGNVSDNAALVFNRSNALTVANAISGSGSLEQAGSGTTTLTGANSYGATTISAGTLQIGAAGSTGTLGSGSVSDNAALVFNRSDALTVANAISGAGSLAQAGTGTATISGNNSYAGNTTISAGTLALGSATALPSGSGKGDLVVNGRLDLAGLSQAINGLSGSGVIDNSNTSAVTLTVGANNGTGNFAGAIQNSSGALALTKSGTGTIVLSGTNTYAGLTTISAGTLQVGAAGSTGTLGSGNVSDNAALVFNRSNALTVANAISGSGSLEQAGSGTTTLTGANSYGATTISAGTLQIGAGGMTGSLGGGNVSNNATLVLDRSDALTVNNSISGSGTLEQAGSGTTTLGGTNSYGGGTTLAAGTLALGSAAALGSAGSIAFNGGTLQFSAGNTTDYSARFSNAASQAYNLDTNGQAVTLASALTSSGGSLTKSGAGTLTLTGANSYGGSTTISAGSLQIGAGGMTGSLGGGNVSNNATLVLDRSDALTVNNNISGSGTLEQAGSGTATLGGTNSYGGGTTLAAGTLALGSAAALGSAGSIAFNGGTLQFSAGNTTDYSARFSNAASQAYNLDTNGQAVTLASALTSSGGSLTKSGAGTLTLTGANSYGGSTSIASGGSLDVGNGGTTGSLGSGAVNNNGTLILDRSDASAVANNIGGSGNLVKQSAGTLTLSGSNSFSGGTSINAGQLTLGANGALGSGALAVNGGILDIATFTNTVSSLTVQSAIVNGTTGVLTAPIQALNNGAIVNASLGTGTLSSTGTVALNGASAATGVAVAGGTLTLGSAERLANTAAVTIANGATLKLNGNDTVSSLTTAGTLDKTGATDTLTALTGNYTLNTGAIINANLGTGTLTSQGNATLLGLSSATAVKVDSGTLSLGAADRFANAPAITVAGGATLKLNGGENIATGGLSLSGTLDVTTPGDTLVANTYTLHDSAVVNANLGIGTVNSDGATVTVNAPMAALSVNALSGRLSLVGMNLLASGATVNVSGGASLRLGGDATISQLNLSGQLNLPAQLEAASPSTLTATAGYALNYATTLAGANLGGQSALTAAGSSTINGSLGAPTLTVASHGTLVLAAPDNRLIGAPAITVNDHGTLTLQSNNTVTSISLGTGAIVNGSGSLNANSYVLDNATYNGNLTGGTLISRDNSVLNGQSSATSVTVETGTLTLGSAGRFTLLPNVVIDSGAVLKLNGSERVGTLTSAGTLAGTGTGDTLTAARYTLNDGAVVNANLGAGTLTSNGSVALNGTAAADLDIATGTLTLGAADRLTNTVAVTLASGATLKLNGNDSVGRLNSSGTLAKSGANDTLTATTYTLGDGTVVNANLGSGVLSSNGNVALNGTSAASAITIATGVLTLGAADRLTGGAAVTLASGATLKLNGNDAVASFTSAGLLDKTGATDTLTATSYALNDGAVVVANLGAGALTSTGAVALNGTASADIAVASGTLTLGTADRLASSAAVSVANGATLKLGGNDTVGTLTAAGTLAGTSAGDTLSAASYALNNGAAVNANLGAGTLTSNGAVALNGTAAATTVNVATGTLSLGAADRLADTAAVTVASGATLKLNGNGTVGTLAIAGTLDRTGAADTLSATTTTAGNGARLLASLGGGALATSGAVYISGNVGAQTLNVNGGTLQLDGGNQLGAAPATTLAAGATLALNGSQTLGSLAGAGAITAGAGTLAVGSRGDSQYDGVYSGAGSLRKEGAGTLVLTGNNGYTGSTQIAAGTLQVGADGSSGSLGSGAVDNAGLLRLQRSDAVTLNQAVSGSGSVEQAGTGTLTLATALQTSGVTKVSKGSLVTPGDERIANASNVVVDAGAQLQLGGNETLGSLTSAGNVELKGNLTSAGDVKISGTLGLTGSGPQSLSVSHLDAQNTGNALGGQPLSLSAQSVQLKTADSAALKLGTVSLAADSAIAAGTIELTGNVTLTGGTTSLVATAAPAAYGAEAGKQAANAQQLAVAGATISQTGGLIHAASGALALQAKGGGSITLLDGSANDLSGGISAVSGTAGAAWTANSSADQTVARQSRISLSGDALRVNGAGIDGDLVVIDAAKLSAATGSSIRARIPYSSALGFAVQLPGLTLKLRDAAFTQTYSFGAPGDGNALGIDVGSSASTTPAGFITILPKKPANLGATAIYANGPAVGTNGYQFFYDGARRSTEVPVVYNGVAPSTPEAQGSISATVAVSEGARKDRFDEAVRTENVAIRLRSGVIAEVGAGRPATIGKEGIRPPEGCTPTATLGCEP</sequence>
<dbReference type="RefSeq" id="WP_132572014.1">
    <property type="nucleotide sequence ID" value="NZ_SMBU01000013.1"/>
</dbReference>
<dbReference type="NCBIfam" id="TIGR02601">
    <property type="entry name" value="autotrns_rpt"/>
    <property type="match status" value="19"/>
</dbReference>
<dbReference type="InterPro" id="IPR013425">
    <property type="entry name" value="Autotrns_rpt"/>
</dbReference>
<protein>
    <submittedName>
        <fullName evidence="3">Autotransporter-associated beta strand protein</fullName>
    </submittedName>
</protein>
<evidence type="ECO:0000313" key="4">
    <source>
        <dbReference type="Proteomes" id="UP000295110"/>
    </source>
</evidence>
<dbReference type="OrthoDB" id="5760545at2"/>
<dbReference type="SMART" id="SM00912">
    <property type="entry name" value="Haemagg_act"/>
    <property type="match status" value="1"/>
</dbReference>
<accession>A0A4R3UYZ8</accession>